<comment type="caution">
    <text evidence="1">The sequence shown here is derived from an EMBL/GenBank/DDBJ whole genome shotgun (WGS) entry which is preliminary data.</text>
</comment>
<gene>
    <name evidence="1" type="ORF">PAECIP111893_02773</name>
</gene>
<reference evidence="1" key="1">
    <citation type="submission" date="2022-01" db="EMBL/GenBank/DDBJ databases">
        <authorList>
            <person name="Criscuolo A."/>
        </authorList>
    </citation>
    <scope>NUCLEOTIDE SEQUENCE</scope>
    <source>
        <strain evidence="1">CIP111893</strain>
    </source>
</reference>
<evidence type="ECO:0000313" key="1">
    <source>
        <dbReference type="EMBL" id="CAH1207758.1"/>
    </source>
</evidence>
<dbReference type="Gene3D" id="3.90.70.10">
    <property type="entry name" value="Cysteine proteinases"/>
    <property type="match status" value="1"/>
</dbReference>
<protein>
    <submittedName>
        <fullName evidence="1">Uncharacterized protein</fullName>
    </submittedName>
</protein>
<name>A0ABM9CAW4_9BACL</name>
<accession>A0ABM9CAW4</accession>
<proteinExistence type="predicted"/>
<dbReference type="EMBL" id="CAKMMF010000014">
    <property type="protein sequence ID" value="CAH1207758.1"/>
    <property type="molecule type" value="Genomic_DNA"/>
</dbReference>
<dbReference type="Proteomes" id="UP000838686">
    <property type="component" value="Unassembled WGS sequence"/>
</dbReference>
<keyword evidence="2" id="KW-1185">Reference proteome</keyword>
<organism evidence="1 2">
    <name type="scientific">Paenibacillus plantiphilus</name>
    <dbReference type="NCBI Taxonomy" id="2905650"/>
    <lineage>
        <taxon>Bacteria</taxon>
        <taxon>Bacillati</taxon>
        <taxon>Bacillota</taxon>
        <taxon>Bacilli</taxon>
        <taxon>Bacillales</taxon>
        <taxon>Paenibacillaceae</taxon>
        <taxon>Paenibacillus</taxon>
    </lineage>
</organism>
<sequence length="69" mass="7873">MIESTMNLPLLSRRWVFEKQINSGFRCLVMIANYHELPTEEERIKHSYAASDDGIKVNRYAASSLRAGG</sequence>
<evidence type="ECO:0000313" key="2">
    <source>
        <dbReference type="Proteomes" id="UP000838686"/>
    </source>
</evidence>